<evidence type="ECO:0000256" key="1">
    <source>
        <dbReference type="SAM" id="MobiDB-lite"/>
    </source>
</evidence>
<protein>
    <submittedName>
        <fullName evidence="2">RloB domain-containing protein</fullName>
    </submittedName>
</protein>
<evidence type="ECO:0000313" key="2">
    <source>
        <dbReference type="EMBL" id="MYG38132.1"/>
    </source>
</evidence>
<reference evidence="2" key="1">
    <citation type="submission" date="2019-09" db="EMBL/GenBank/DDBJ databases">
        <title>Characterisation of the sponge microbiome using genome-centric metagenomics.</title>
        <authorList>
            <person name="Engelberts J.P."/>
            <person name="Robbins S.J."/>
            <person name="De Goeij J.M."/>
            <person name="Aranda M."/>
            <person name="Bell S.C."/>
            <person name="Webster N.S."/>
        </authorList>
    </citation>
    <scope>NUCLEOTIDE SEQUENCE</scope>
    <source>
        <strain evidence="2">SB0676_bin_10</strain>
    </source>
</reference>
<name>A0A6B1FCW3_9SYNE</name>
<feature type="compositionally biased region" description="Basic and acidic residues" evidence="1">
    <location>
        <begin position="171"/>
        <end position="184"/>
    </location>
</feature>
<dbReference type="EMBL" id="VYDO01000128">
    <property type="protein sequence ID" value="MYG38132.1"/>
    <property type="molecule type" value="Genomic_DNA"/>
</dbReference>
<dbReference type="AlphaFoldDB" id="A0A6B1FCW3"/>
<sequence length="204" mass="23185">MKRFSRKAPAREPGTIMIVVTEGEKTEPGYLKAFKEIHVPTHIKKSVFNLRIIPGIGVPKTVVDRAIQELQDLQGPLSGKDSVWAMFDRDEHPEFEGAKDKARNKGVHLAISNPCFEIWGIYHYQDWEGHIERGQCQKELERLCPSYNRKSGKVFIDSDAIENKYRDAMRRAKESLDSREREGNPEGNPSSKCIFVDGGNSIKS</sequence>
<gene>
    <name evidence="2" type="ORF">F4162_03830</name>
</gene>
<proteinExistence type="predicted"/>
<accession>A0A6B1FCW3</accession>
<dbReference type="Pfam" id="PF13707">
    <property type="entry name" value="RloB"/>
    <property type="match status" value="1"/>
</dbReference>
<organism evidence="2">
    <name type="scientific">Synechococcus sp. SB0676_bin_10</name>
    <dbReference type="NCBI Taxonomy" id="2604869"/>
    <lineage>
        <taxon>Bacteria</taxon>
        <taxon>Bacillati</taxon>
        <taxon>Cyanobacteriota</taxon>
        <taxon>Cyanophyceae</taxon>
        <taxon>Synechococcales</taxon>
        <taxon>Synechococcaceae</taxon>
        <taxon>Synechococcus</taxon>
    </lineage>
</organism>
<feature type="region of interest" description="Disordered" evidence="1">
    <location>
        <begin position="171"/>
        <end position="204"/>
    </location>
</feature>
<dbReference type="InterPro" id="IPR025591">
    <property type="entry name" value="RloB"/>
</dbReference>
<comment type="caution">
    <text evidence="2">The sequence shown here is derived from an EMBL/GenBank/DDBJ whole genome shotgun (WGS) entry which is preliminary data.</text>
</comment>